<dbReference type="AlphaFoldDB" id="A0A504WY77"/>
<feature type="compositionally biased region" description="Polar residues" evidence="1">
    <location>
        <begin position="138"/>
        <end position="147"/>
    </location>
</feature>
<protein>
    <submittedName>
        <fullName evidence="2">Uncharacterized protein</fullName>
    </submittedName>
</protein>
<dbReference type="EMBL" id="SUNJ01015951">
    <property type="protein sequence ID" value="TPP39669.1"/>
    <property type="molecule type" value="Genomic_DNA"/>
</dbReference>
<feature type="region of interest" description="Disordered" evidence="1">
    <location>
        <begin position="194"/>
        <end position="215"/>
    </location>
</feature>
<sequence length="242" mass="26620">MKQYKLAESRGKRANLLDTNSCRYLPPHKFFLYIIAATPPLLSTKYSTRSPEFSLTPSLLPPSRASPNTQQRSHNTDFIPRHQPPPLPLLPPPRTNYTSRHSPTEENDVSTHRQAAETETRPTAQTVQAPNIPPTLSAHPTTPSPHSAKTHKPTFRLLKPPITRFIVHDPSSPSLTTSAIPHSPRTSLLLPAYPAHPTPPALPSPSPPDHSTHPHAFAHSLALSATISRPITQLSEGQRGLF</sequence>
<feature type="compositionally biased region" description="Pro residues" evidence="1">
    <location>
        <begin position="82"/>
        <end position="94"/>
    </location>
</feature>
<evidence type="ECO:0000313" key="3">
    <source>
        <dbReference type="Proteomes" id="UP000316759"/>
    </source>
</evidence>
<feature type="compositionally biased region" description="Basic and acidic residues" evidence="1">
    <location>
        <begin position="109"/>
        <end position="120"/>
    </location>
</feature>
<evidence type="ECO:0000313" key="2">
    <source>
        <dbReference type="EMBL" id="TPP39669.1"/>
    </source>
</evidence>
<keyword evidence="3" id="KW-1185">Reference proteome</keyword>
<dbReference type="Proteomes" id="UP000316759">
    <property type="component" value="Unassembled WGS sequence"/>
</dbReference>
<feature type="compositionally biased region" description="Pro residues" evidence="1">
    <location>
        <begin position="194"/>
        <end position="208"/>
    </location>
</feature>
<evidence type="ECO:0000256" key="1">
    <source>
        <dbReference type="SAM" id="MobiDB-lite"/>
    </source>
</evidence>
<feature type="compositionally biased region" description="Polar residues" evidence="1">
    <location>
        <begin position="45"/>
        <end position="57"/>
    </location>
</feature>
<proteinExistence type="predicted"/>
<feature type="region of interest" description="Disordered" evidence="1">
    <location>
        <begin position="45"/>
        <end position="152"/>
    </location>
</feature>
<gene>
    <name evidence="2" type="ORF">FGIG_10231</name>
</gene>
<reference evidence="2 3" key="1">
    <citation type="submission" date="2019-04" db="EMBL/GenBank/DDBJ databases">
        <title>Annotation for the trematode Fasciola gigantica.</title>
        <authorList>
            <person name="Choi Y.-J."/>
        </authorList>
    </citation>
    <scope>NUCLEOTIDE SEQUENCE [LARGE SCALE GENOMIC DNA]</scope>
    <source>
        <strain evidence="2">Uganda_cow_1</strain>
    </source>
</reference>
<name>A0A504WY77_FASGI</name>
<accession>A0A504WY77</accession>
<comment type="caution">
    <text evidence="2">The sequence shown here is derived from an EMBL/GenBank/DDBJ whole genome shotgun (WGS) entry which is preliminary data.</text>
</comment>
<organism evidence="2 3">
    <name type="scientific">Fasciola gigantica</name>
    <name type="common">Giant liver fluke</name>
    <dbReference type="NCBI Taxonomy" id="46835"/>
    <lineage>
        <taxon>Eukaryota</taxon>
        <taxon>Metazoa</taxon>
        <taxon>Spiralia</taxon>
        <taxon>Lophotrochozoa</taxon>
        <taxon>Platyhelminthes</taxon>
        <taxon>Trematoda</taxon>
        <taxon>Digenea</taxon>
        <taxon>Plagiorchiida</taxon>
        <taxon>Echinostomata</taxon>
        <taxon>Echinostomatoidea</taxon>
        <taxon>Fasciolidae</taxon>
        <taxon>Fasciola</taxon>
    </lineage>
</organism>